<reference evidence="4" key="1">
    <citation type="journal article" date="2005" name="Science">
        <title>Life at depth: Photobacterium profundum genome sequence and expression analysis.</title>
        <authorList>
            <person name="Vezzi A."/>
            <person name="Campanaro S."/>
            <person name="D'Angelo M."/>
            <person name="Simonato F."/>
            <person name="Vitulo N."/>
            <person name="Lauro F.M."/>
            <person name="Cestaro A."/>
            <person name="Malacrida G."/>
            <person name="Simionati B."/>
            <person name="Cannata N."/>
            <person name="Romualdi C."/>
            <person name="Bartlett D.H."/>
            <person name="Valle G."/>
        </authorList>
    </citation>
    <scope>NUCLEOTIDE SEQUENCE [LARGE SCALE GENOMIC DNA]</scope>
    <source>
        <strain evidence="4">ATCC BAA-1253 / SS9</strain>
    </source>
</reference>
<dbReference type="GO" id="GO:0004035">
    <property type="term" value="F:alkaline phosphatase activity"/>
    <property type="evidence" value="ECO:0007669"/>
    <property type="project" value="TreeGrafter"/>
</dbReference>
<gene>
    <name evidence="3" type="primary">CSAP</name>
    <name evidence="3" type="ordered locus">PBPRB0359</name>
</gene>
<keyword evidence="1" id="KW-0597">Phosphoprotein</keyword>
<dbReference type="HOGENOM" id="CLU_008539_2_2_6"/>
<protein>
    <submittedName>
        <fullName evidence="3">Hypothetical alkaline phosphatase</fullName>
    </submittedName>
</protein>
<keyword evidence="2" id="KW-0862">Zinc</keyword>
<dbReference type="Gene3D" id="3.40.720.10">
    <property type="entry name" value="Alkaline Phosphatase, subunit A"/>
    <property type="match status" value="1"/>
</dbReference>
<dbReference type="KEGG" id="ppr:PBPRB0359"/>
<dbReference type="Proteomes" id="UP000000593">
    <property type="component" value="Chromosome 2"/>
</dbReference>
<dbReference type="SUPFAM" id="SSF53649">
    <property type="entry name" value="Alkaline phosphatase-like"/>
    <property type="match status" value="1"/>
</dbReference>
<evidence type="ECO:0000313" key="4">
    <source>
        <dbReference type="Proteomes" id="UP000000593"/>
    </source>
</evidence>
<dbReference type="EMBL" id="CR378676">
    <property type="protein sequence ID" value="CAG22232.1"/>
    <property type="molecule type" value="Genomic_DNA"/>
</dbReference>
<dbReference type="STRING" id="298386.PBPRB0359"/>
<name>Q6LKE8_PHOPR</name>
<sequence>MTADHAHTMIMNGYAERGNPILGLSKTKGKYSEDEFGKRYTTISYGNGPGAVKEGRADVTQQEATSVDYLQQSLIRLGSETHSGEDVTIFARGPKAWLFQGTVEQNYIFHVMNEALELTK</sequence>
<dbReference type="InterPro" id="IPR017850">
    <property type="entry name" value="Alkaline_phosphatase_core_sf"/>
</dbReference>
<feature type="binding site" evidence="2">
    <location>
        <position position="82"/>
    </location>
    <ligand>
        <name>Zn(2+)</name>
        <dbReference type="ChEBI" id="CHEBI:29105"/>
        <label>2</label>
    </ligand>
</feature>
<dbReference type="PANTHER" id="PTHR11596">
    <property type="entry name" value="ALKALINE PHOSPHATASE"/>
    <property type="match status" value="1"/>
</dbReference>
<dbReference type="AlphaFoldDB" id="Q6LKE8"/>
<feature type="binding site" evidence="2">
    <location>
        <position position="5"/>
    </location>
    <ligand>
        <name>Zn(2+)</name>
        <dbReference type="ChEBI" id="CHEBI:29105"/>
        <label>2</label>
    </ligand>
</feature>
<evidence type="ECO:0000256" key="1">
    <source>
        <dbReference type="ARBA" id="ARBA00022553"/>
    </source>
</evidence>
<dbReference type="InterPro" id="IPR001952">
    <property type="entry name" value="Alkaline_phosphatase"/>
</dbReference>
<accession>Q6LKE8</accession>
<feature type="binding site" evidence="2">
    <location>
        <position position="4"/>
    </location>
    <ligand>
        <name>Zn(2+)</name>
        <dbReference type="ChEBI" id="CHEBI:29105"/>
        <label>2</label>
    </ligand>
</feature>
<organism evidence="3 4">
    <name type="scientific">Photobacterium profundum (strain SS9)</name>
    <dbReference type="NCBI Taxonomy" id="298386"/>
    <lineage>
        <taxon>Bacteria</taxon>
        <taxon>Pseudomonadati</taxon>
        <taxon>Pseudomonadota</taxon>
        <taxon>Gammaproteobacteria</taxon>
        <taxon>Vibrionales</taxon>
        <taxon>Vibrionaceae</taxon>
        <taxon>Photobacterium</taxon>
    </lineage>
</organism>
<dbReference type="Pfam" id="PF00245">
    <property type="entry name" value="Alk_phosphatase"/>
    <property type="match status" value="1"/>
</dbReference>
<evidence type="ECO:0000313" key="3">
    <source>
        <dbReference type="EMBL" id="CAG22232.1"/>
    </source>
</evidence>
<proteinExistence type="predicted"/>
<dbReference type="PANTHER" id="PTHR11596:SF5">
    <property type="entry name" value="ALKALINE PHOSPHATASE"/>
    <property type="match status" value="1"/>
</dbReference>
<dbReference type="eggNOG" id="COG1785">
    <property type="taxonomic scope" value="Bacteria"/>
</dbReference>
<evidence type="ECO:0000256" key="2">
    <source>
        <dbReference type="PIRSR" id="PIRSR601952-2"/>
    </source>
</evidence>
<keyword evidence="2" id="KW-0479">Metal-binding</keyword>
<comment type="cofactor">
    <cofactor evidence="2">
        <name>Zn(2+)</name>
        <dbReference type="ChEBI" id="CHEBI:29105"/>
    </cofactor>
    <text evidence="2">Binds 2 Zn(2+) ions.</text>
</comment>
<dbReference type="GO" id="GO:0046872">
    <property type="term" value="F:metal ion binding"/>
    <property type="evidence" value="ECO:0007669"/>
    <property type="project" value="UniProtKB-KW"/>
</dbReference>
<keyword evidence="4" id="KW-1185">Reference proteome</keyword>